<protein>
    <submittedName>
        <fullName evidence="3">Transcription antitermination protein NusB</fullName>
    </submittedName>
</protein>
<sequence length="133" mass="15718">MKTNNLSQWEKRVAVFKFVYSVLISDLSKEETIKKFELELKNTINDEYINTITLYFIENRSFLEQTLEKHILKNWTIDRVDFIDKSIIYASISEFKSCNVNKGIIIDQAVITAKKYGIENSYKFVNYILDKVL</sequence>
<dbReference type="Proteomes" id="UP000028523">
    <property type="component" value="Unassembled WGS sequence"/>
</dbReference>
<dbReference type="SUPFAM" id="SSF48013">
    <property type="entry name" value="NusB-like"/>
    <property type="match status" value="1"/>
</dbReference>
<dbReference type="Gene3D" id="1.10.940.10">
    <property type="entry name" value="NusB-like"/>
    <property type="match status" value="1"/>
</dbReference>
<dbReference type="Pfam" id="PF01029">
    <property type="entry name" value="NusB"/>
    <property type="match status" value="1"/>
</dbReference>
<dbReference type="GeneID" id="96866351"/>
<accession>A0A084U2U0</accession>
<dbReference type="EMBL" id="AWQU01000087">
    <property type="protein sequence ID" value="KFB07276.1"/>
    <property type="molecule type" value="Genomic_DNA"/>
</dbReference>
<feature type="domain" description="NusB/RsmB/TIM44" evidence="2">
    <location>
        <begin position="11"/>
        <end position="132"/>
    </location>
</feature>
<dbReference type="InterPro" id="IPR006027">
    <property type="entry name" value="NusB_RsmB_TIM44"/>
</dbReference>
<evidence type="ECO:0000256" key="1">
    <source>
        <dbReference type="ARBA" id="ARBA00022884"/>
    </source>
</evidence>
<dbReference type="InterPro" id="IPR035926">
    <property type="entry name" value="NusB-like_sf"/>
</dbReference>
<evidence type="ECO:0000313" key="4">
    <source>
        <dbReference type="Proteomes" id="UP000028523"/>
    </source>
</evidence>
<organism evidence="3 4">
    <name type="scientific">Malacoplasma iowae DK-CPA</name>
    <dbReference type="NCBI Taxonomy" id="1394179"/>
    <lineage>
        <taxon>Bacteria</taxon>
        <taxon>Bacillati</taxon>
        <taxon>Mycoplasmatota</taxon>
        <taxon>Mycoplasmoidales</taxon>
        <taxon>Mycoplasmoidaceae</taxon>
        <taxon>Malacoplasma</taxon>
    </lineage>
</organism>
<name>A0A084U2U0_MALIO</name>
<dbReference type="GO" id="GO:0006355">
    <property type="term" value="P:regulation of DNA-templated transcription"/>
    <property type="evidence" value="ECO:0007669"/>
    <property type="project" value="InterPro"/>
</dbReference>
<proteinExistence type="predicted"/>
<evidence type="ECO:0000313" key="3">
    <source>
        <dbReference type="EMBL" id="KFB07276.1"/>
    </source>
</evidence>
<dbReference type="AlphaFoldDB" id="A0A084U2U0"/>
<keyword evidence="4" id="KW-1185">Reference proteome</keyword>
<keyword evidence="1" id="KW-0694">RNA-binding</keyword>
<gene>
    <name evidence="3" type="primary">nusB</name>
    <name evidence="3" type="ORF">P271_103</name>
</gene>
<dbReference type="GO" id="GO:0003723">
    <property type="term" value="F:RNA binding"/>
    <property type="evidence" value="ECO:0007669"/>
    <property type="project" value="UniProtKB-KW"/>
</dbReference>
<evidence type="ECO:0000259" key="2">
    <source>
        <dbReference type="Pfam" id="PF01029"/>
    </source>
</evidence>
<dbReference type="RefSeq" id="WP_004025180.1">
    <property type="nucleotide sequence ID" value="NZ_AWQU01000087.1"/>
</dbReference>
<reference evidence="3 4" key="1">
    <citation type="journal article" date="2014" name="PLoS ONE">
        <title>Reduction of Hydrogen Peroxide Accumulation and Toxicity by a Catalase from Mycoplasma iowae.</title>
        <authorList>
            <person name="Pritchard R.E."/>
            <person name="Prassinos A.J."/>
            <person name="Osborne J.D."/>
            <person name="Raviv Z."/>
            <person name="Balish M.F."/>
        </authorList>
    </citation>
    <scope>NUCLEOTIDE SEQUENCE [LARGE SCALE GENOMIC DNA]</scope>
    <source>
        <strain evidence="3 4">DK-CPA</strain>
    </source>
</reference>
<comment type="caution">
    <text evidence="3">The sequence shown here is derived from an EMBL/GenBank/DDBJ whole genome shotgun (WGS) entry which is preliminary data.</text>
</comment>